<dbReference type="GO" id="GO:0005634">
    <property type="term" value="C:nucleus"/>
    <property type="evidence" value="ECO:0007669"/>
    <property type="project" value="TreeGrafter"/>
</dbReference>
<dbReference type="InterPro" id="IPR050511">
    <property type="entry name" value="AMPK_gamma/SDS23_families"/>
</dbReference>
<dbReference type="GO" id="GO:0031588">
    <property type="term" value="C:nucleotide-activated protein kinase complex"/>
    <property type="evidence" value="ECO:0007669"/>
    <property type="project" value="TreeGrafter"/>
</dbReference>
<keyword evidence="2" id="KW-0677">Repeat</keyword>
<keyword evidence="3 5" id="KW-0129">CBS domain</keyword>
<dbReference type="InterPro" id="IPR000644">
    <property type="entry name" value="CBS_dom"/>
</dbReference>
<evidence type="ECO:0000256" key="3">
    <source>
        <dbReference type="ARBA" id="ARBA00023122"/>
    </source>
</evidence>
<dbReference type="Gene3D" id="3.10.580.10">
    <property type="entry name" value="CBS-domain"/>
    <property type="match status" value="2"/>
</dbReference>
<comment type="similarity">
    <text evidence="1">Belongs to the 5'-AMP-activated protein kinase gamma subunit family.</text>
</comment>
<name>A0A4U5MEW8_STECR</name>
<accession>A0A4U5MEW8</accession>
<keyword evidence="8" id="KW-1185">Reference proteome</keyword>
<dbReference type="InterPro" id="IPR046342">
    <property type="entry name" value="CBS_dom_sf"/>
</dbReference>
<dbReference type="STRING" id="34508.A0A4U5MEW8"/>
<dbReference type="OrthoDB" id="449052at2759"/>
<reference evidence="7 8" key="2">
    <citation type="journal article" date="2019" name="G3 (Bethesda)">
        <title>Hybrid Assembly of the Genome of the Entomopathogenic Nematode Steinernema carpocapsae Identifies the X-Chromosome.</title>
        <authorList>
            <person name="Serra L."/>
            <person name="Macchietto M."/>
            <person name="Macias-Munoz A."/>
            <person name="McGill C.J."/>
            <person name="Rodriguez I.M."/>
            <person name="Rodriguez B."/>
            <person name="Murad R."/>
            <person name="Mortazavi A."/>
        </authorList>
    </citation>
    <scope>NUCLEOTIDE SEQUENCE [LARGE SCALE GENOMIC DNA]</scope>
    <source>
        <strain evidence="7 8">ALL</strain>
    </source>
</reference>
<comment type="caution">
    <text evidence="7">The sequence shown here is derived from an EMBL/GenBank/DDBJ whole genome shotgun (WGS) entry which is preliminary data.</text>
</comment>
<dbReference type="EMBL" id="AZBU02000008">
    <property type="protein sequence ID" value="TKR67443.1"/>
    <property type="molecule type" value="Genomic_DNA"/>
</dbReference>
<proteinExistence type="inferred from homology"/>
<evidence type="ECO:0000259" key="6">
    <source>
        <dbReference type="PROSITE" id="PS51371"/>
    </source>
</evidence>
<sequence>MVNTLDPLRISRKRPFPVMELTIAPKDFYEPRESIAAIQPMEPLRRHLQDCNANEIALPGTSKPSSRTCLHPANGTTPERSLPIPVSQEAPPAFDLHGICRAFTPTSPRPTHPTSLSRLSSNIYIASSCPSYQPDSIFAENFLNHLEQSGADNDRLVYTTFMKAHSCYDITPTHSKILAVDTKMPVHKAWSFLNDQEQGAALLWSEERKDYVGMLTITDFIRVYIEEYKKDPSGDRVKELTNETIESWLQLLDESERPQELITVNSTDCLYTAVEALCSNEIHRLPVVEDGHIVFMITHRVVLKFMHTYVEQLPRPDFMSKTPKELRMGTWFDIWVVDEWMPLIEVLRLLMKEGISAVPVTCSDGNIRAFARADIITVAAKLKYAIDLSMPVKEALELCGKSHGHQYVFSTDESLKQIVETIVTNGIRRVYITDESNQIIAAISLSDILKTIVLSPLSHNSSRSNSQINFL</sequence>
<dbReference type="Pfam" id="PF00571">
    <property type="entry name" value="CBS"/>
    <property type="match status" value="1"/>
</dbReference>
<evidence type="ECO:0000256" key="5">
    <source>
        <dbReference type="PROSITE-ProRule" id="PRU00703"/>
    </source>
</evidence>
<dbReference type="GO" id="GO:0005737">
    <property type="term" value="C:cytoplasm"/>
    <property type="evidence" value="ECO:0007669"/>
    <property type="project" value="TreeGrafter"/>
</dbReference>
<gene>
    <name evidence="7" type="ORF">L596_023594</name>
</gene>
<reference evidence="7 8" key="1">
    <citation type="journal article" date="2015" name="Genome Biol.">
        <title>Comparative genomics of Steinernema reveals deeply conserved gene regulatory networks.</title>
        <authorList>
            <person name="Dillman A.R."/>
            <person name="Macchietto M."/>
            <person name="Porter C.F."/>
            <person name="Rogers A."/>
            <person name="Williams B."/>
            <person name="Antoshechkin I."/>
            <person name="Lee M.M."/>
            <person name="Goodwin Z."/>
            <person name="Lu X."/>
            <person name="Lewis E.E."/>
            <person name="Goodrich-Blair H."/>
            <person name="Stock S.P."/>
            <person name="Adams B.J."/>
            <person name="Sternberg P.W."/>
            <person name="Mortazavi A."/>
        </authorList>
    </citation>
    <scope>NUCLEOTIDE SEQUENCE [LARGE SCALE GENOMIC DNA]</scope>
    <source>
        <strain evidence="7 8">ALL</strain>
    </source>
</reference>
<dbReference type="PROSITE" id="PS51371">
    <property type="entry name" value="CBS"/>
    <property type="match status" value="2"/>
</dbReference>
<dbReference type="SUPFAM" id="SSF54631">
    <property type="entry name" value="CBS-domain pair"/>
    <property type="match status" value="2"/>
</dbReference>
<evidence type="ECO:0000256" key="4">
    <source>
        <dbReference type="ARBA" id="ARBA00025878"/>
    </source>
</evidence>
<dbReference type="SMART" id="SM00116">
    <property type="entry name" value="CBS"/>
    <property type="match status" value="3"/>
</dbReference>
<feature type="domain" description="CBS" evidence="6">
    <location>
        <begin position="256"/>
        <end position="315"/>
    </location>
</feature>
<dbReference type="GO" id="GO:0016208">
    <property type="term" value="F:AMP binding"/>
    <property type="evidence" value="ECO:0007669"/>
    <property type="project" value="TreeGrafter"/>
</dbReference>
<evidence type="ECO:0000313" key="8">
    <source>
        <dbReference type="Proteomes" id="UP000298663"/>
    </source>
</evidence>
<evidence type="ECO:0000256" key="2">
    <source>
        <dbReference type="ARBA" id="ARBA00022737"/>
    </source>
</evidence>
<protein>
    <recommendedName>
        <fullName evidence="6">CBS domain-containing protein</fullName>
    </recommendedName>
</protein>
<dbReference type="GO" id="GO:0019887">
    <property type="term" value="F:protein kinase regulator activity"/>
    <property type="evidence" value="ECO:0007669"/>
    <property type="project" value="TreeGrafter"/>
</dbReference>
<evidence type="ECO:0000256" key="1">
    <source>
        <dbReference type="ARBA" id="ARBA00006750"/>
    </source>
</evidence>
<comment type="subunit">
    <text evidence="4">AMPK is a heterotrimer of an alpha catalytic subunit (PRKAA1 or PRKAA2), a beta (PRKAB1 or PRKAB2) and a gamma non-catalytic subunits (PRKAG1, PRKAG2 or PRKAG3). Interacts with FNIP1 and FNIP2.</text>
</comment>
<dbReference type="GO" id="GO:0019901">
    <property type="term" value="F:protein kinase binding"/>
    <property type="evidence" value="ECO:0007669"/>
    <property type="project" value="TreeGrafter"/>
</dbReference>
<dbReference type="AlphaFoldDB" id="A0A4U5MEW8"/>
<organism evidence="7 8">
    <name type="scientific">Steinernema carpocapsae</name>
    <name type="common">Entomopathogenic nematode</name>
    <dbReference type="NCBI Taxonomy" id="34508"/>
    <lineage>
        <taxon>Eukaryota</taxon>
        <taxon>Metazoa</taxon>
        <taxon>Ecdysozoa</taxon>
        <taxon>Nematoda</taxon>
        <taxon>Chromadorea</taxon>
        <taxon>Rhabditida</taxon>
        <taxon>Tylenchina</taxon>
        <taxon>Panagrolaimomorpha</taxon>
        <taxon>Strongyloidoidea</taxon>
        <taxon>Steinernematidae</taxon>
        <taxon>Steinernema</taxon>
    </lineage>
</organism>
<evidence type="ECO:0000313" key="7">
    <source>
        <dbReference type="EMBL" id="TKR67443.1"/>
    </source>
</evidence>
<feature type="domain" description="CBS" evidence="6">
    <location>
        <begin position="401"/>
        <end position="461"/>
    </location>
</feature>
<dbReference type="PANTHER" id="PTHR13780">
    <property type="entry name" value="AMP-ACTIVATED PROTEIN KINASE, GAMMA REGULATORY SUBUNIT"/>
    <property type="match status" value="1"/>
</dbReference>
<dbReference type="PANTHER" id="PTHR13780:SF35">
    <property type="entry name" value="LD22662P"/>
    <property type="match status" value="1"/>
</dbReference>
<dbReference type="Proteomes" id="UP000298663">
    <property type="component" value="Unassembled WGS sequence"/>
</dbReference>